<name>A0A6A6QCL1_9PEZI</name>
<gene>
    <name evidence="1" type="ORF">BU16DRAFT_181174</name>
</gene>
<dbReference type="EMBL" id="MU004199">
    <property type="protein sequence ID" value="KAF2489403.1"/>
    <property type="molecule type" value="Genomic_DNA"/>
</dbReference>
<accession>A0A6A6QCL1</accession>
<evidence type="ECO:0000313" key="1">
    <source>
        <dbReference type="EMBL" id="KAF2489403.1"/>
    </source>
</evidence>
<dbReference type="AlphaFoldDB" id="A0A6A6QCL1"/>
<reference evidence="1" key="1">
    <citation type="journal article" date="2020" name="Stud. Mycol.">
        <title>101 Dothideomycetes genomes: a test case for predicting lifestyles and emergence of pathogens.</title>
        <authorList>
            <person name="Haridas S."/>
            <person name="Albert R."/>
            <person name="Binder M."/>
            <person name="Bloem J."/>
            <person name="Labutti K."/>
            <person name="Salamov A."/>
            <person name="Andreopoulos B."/>
            <person name="Baker S."/>
            <person name="Barry K."/>
            <person name="Bills G."/>
            <person name="Bluhm B."/>
            <person name="Cannon C."/>
            <person name="Castanera R."/>
            <person name="Culley D."/>
            <person name="Daum C."/>
            <person name="Ezra D."/>
            <person name="Gonzalez J."/>
            <person name="Henrissat B."/>
            <person name="Kuo A."/>
            <person name="Liang C."/>
            <person name="Lipzen A."/>
            <person name="Lutzoni F."/>
            <person name="Magnuson J."/>
            <person name="Mondo S."/>
            <person name="Nolan M."/>
            <person name="Ohm R."/>
            <person name="Pangilinan J."/>
            <person name="Park H.-J."/>
            <person name="Ramirez L."/>
            <person name="Alfaro M."/>
            <person name="Sun H."/>
            <person name="Tritt A."/>
            <person name="Yoshinaga Y."/>
            <person name="Zwiers L.-H."/>
            <person name="Turgeon B."/>
            <person name="Goodwin S."/>
            <person name="Spatafora J."/>
            <person name="Crous P."/>
            <person name="Grigoriev I."/>
        </authorList>
    </citation>
    <scope>NUCLEOTIDE SEQUENCE</scope>
    <source>
        <strain evidence="1">CBS 269.34</strain>
    </source>
</reference>
<protein>
    <submittedName>
        <fullName evidence="1">Uncharacterized protein</fullName>
    </submittedName>
</protein>
<proteinExistence type="predicted"/>
<organism evidence="1 2">
    <name type="scientific">Lophium mytilinum</name>
    <dbReference type="NCBI Taxonomy" id="390894"/>
    <lineage>
        <taxon>Eukaryota</taxon>
        <taxon>Fungi</taxon>
        <taxon>Dikarya</taxon>
        <taxon>Ascomycota</taxon>
        <taxon>Pezizomycotina</taxon>
        <taxon>Dothideomycetes</taxon>
        <taxon>Pleosporomycetidae</taxon>
        <taxon>Mytilinidiales</taxon>
        <taxon>Mytilinidiaceae</taxon>
        <taxon>Lophium</taxon>
    </lineage>
</organism>
<keyword evidence="2" id="KW-1185">Reference proteome</keyword>
<dbReference type="Proteomes" id="UP000799750">
    <property type="component" value="Unassembled WGS sequence"/>
</dbReference>
<sequence>MDSTWVQQELSNVLGIKQEKMAELEALRQETFQKQSLIEDELEQLSLREFVSHTRPNSQRHMDQWLQWRSDRCSVALLLLLRRHRLGRLRG</sequence>
<evidence type="ECO:0000313" key="2">
    <source>
        <dbReference type="Proteomes" id="UP000799750"/>
    </source>
</evidence>